<feature type="compositionally biased region" description="Basic and acidic residues" evidence="1">
    <location>
        <begin position="42"/>
        <end position="64"/>
    </location>
</feature>
<dbReference type="STRING" id="1447875.A0A2B7WMT8"/>
<feature type="compositionally biased region" description="Low complexity" evidence="1">
    <location>
        <begin position="268"/>
        <end position="282"/>
    </location>
</feature>
<feature type="compositionally biased region" description="Polar residues" evidence="1">
    <location>
        <begin position="387"/>
        <end position="396"/>
    </location>
</feature>
<evidence type="ECO:0000256" key="1">
    <source>
        <dbReference type="SAM" id="MobiDB-lite"/>
    </source>
</evidence>
<keyword evidence="3" id="KW-1185">Reference proteome</keyword>
<feature type="region of interest" description="Disordered" evidence="1">
    <location>
        <begin position="119"/>
        <end position="322"/>
    </location>
</feature>
<comment type="caution">
    <text evidence="2">The sequence shown here is derived from an EMBL/GenBank/DDBJ whole genome shotgun (WGS) entry which is preliminary data.</text>
</comment>
<dbReference type="AlphaFoldDB" id="A0A2B7WMT8"/>
<proteinExistence type="predicted"/>
<reference evidence="2 3" key="1">
    <citation type="submission" date="2017-10" db="EMBL/GenBank/DDBJ databases">
        <title>Comparative genomics in systemic dimorphic fungi from Ajellomycetaceae.</title>
        <authorList>
            <person name="Munoz J.F."/>
            <person name="Mcewen J.G."/>
            <person name="Clay O.K."/>
            <person name="Cuomo C.A."/>
        </authorList>
    </citation>
    <scope>NUCLEOTIDE SEQUENCE [LARGE SCALE GENOMIC DNA]</scope>
    <source>
        <strain evidence="2 3">UAMH5409</strain>
    </source>
</reference>
<evidence type="ECO:0000313" key="3">
    <source>
        <dbReference type="Proteomes" id="UP000223968"/>
    </source>
</evidence>
<organism evidence="2 3">
    <name type="scientific">Helicocarpus griseus UAMH5409</name>
    <dbReference type="NCBI Taxonomy" id="1447875"/>
    <lineage>
        <taxon>Eukaryota</taxon>
        <taxon>Fungi</taxon>
        <taxon>Dikarya</taxon>
        <taxon>Ascomycota</taxon>
        <taxon>Pezizomycotina</taxon>
        <taxon>Eurotiomycetes</taxon>
        <taxon>Eurotiomycetidae</taxon>
        <taxon>Onygenales</taxon>
        <taxon>Ajellomycetaceae</taxon>
        <taxon>Helicocarpus</taxon>
    </lineage>
</organism>
<feature type="compositionally biased region" description="Low complexity" evidence="1">
    <location>
        <begin position="192"/>
        <end position="205"/>
    </location>
</feature>
<evidence type="ECO:0000313" key="2">
    <source>
        <dbReference type="EMBL" id="PGG97964.1"/>
    </source>
</evidence>
<name>A0A2B7WMT8_9EURO</name>
<dbReference type="OrthoDB" id="5423493at2759"/>
<feature type="region of interest" description="Disordered" evidence="1">
    <location>
        <begin position="366"/>
        <end position="468"/>
    </location>
</feature>
<protein>
    <submittedName>
        <fullName evidence="2">Uncharacterized protein</fullName>
    </submittedName>
</protein>
<dbReference type="Proteomes" id="UP000223968">
    <property type="component" value="Unassembled WGS sequence"/>
</dbReference>
<feature type="region of interest" description="Disordered" evidence="1">
    <location>
        <begin position="1"/>
        <end position="64"/>
    </location>
</feature>
<feature type="compositionally biased region" description="Acidic residues" evidence="1">
    <location>
        <begin position="165"/>
        <end position="182"/>
    </location>
</feature>
<accession>A0A2B7WMT8</accession>
<feature type="compositionally biased region" description="Basic residues" evidence="1">
    <location>
        <begin position="1"/>
        <end position="12"/>
    </location>
</feature>
<feature type="compositionally biased region" description="Basic and acidic residues" evidence="1">
    <location>
        <begin position="397"/>
        <end position="407"/>
    </location>
</feature>
<dbReference type="EMBL" id="PDNB01000235">
    <property type="protein sequence ID" value="PGG97964.1"/>
    <property type="molecule type" value="Genomic_DNA"/>
</dbReference>
<sequence>MPRPPARRGRRPKVTEAPRPVTVRGNRRPNDNDDMGVIIPKPSREPRLDECDGHAAGLDEDRMEDLHATPSIHREELVINNESHLTMSKHQTPMSKHQNSADGSMLVLSSAAGKAFVSNLPHRGDTSSRIQKTGTPAFESSMLSNFRRRPRQPSILQMMQGDPSSDLDEDDFLGTFDPDDESTPLKFPNRKSIPQLPISSPSSTPHNLPTGSSKKRKLYTEPEVQVSGSPEPFGLVIASDQSFERTGSEDDLLPTPRRAQPVDAPEIMSQTMMPPMSSPVSSAEKQPPDAARCDDTKGTNRLRRNRTVSEKGRPLVCNAGPRISTATLRENLLPQRRLRRRCQKLNYGDGRISDDLESESEYYGAFEADQDELSYSTSRVPKRQKCTAGSKTNSNNKRADIAKDIPGRKRRKPAPKSTNIQPSKNSQPPSSKGGGITYSSRRSYVSFKDKENQPIHATSTSMSESEEPFVAADVLPSVSKGMLLSDELVQQARKFAEISKWSLEFEDATSASLSQSSPFR</sequence>
<feature type="compositionally biased region" description="Low complexity" evidence="1">
    <location>
        <begin position="421"/>
        <end position="431"/>
    </location>
</feature>
<gene>
    <name evidence="2" type="ORF">AJ79_09019</name>
</gene>